<evidence type="ECO:0000256" key="2">
    <source>
        <dbReference type="ARBA" id="ARBA00022722"/>
    </source>
</evidence>
<comment type="similarity">
    <text evidence="1 6">Belongs to the oligoribonuclease family.</text>
</comment>
<organism evidence="8 9">
    <name type="scientific">Luteibacter yeojuensis</name>
    <dbReference type="NCBI Taxonomy" id="345309"/>
    <lineage>
        <taxon>Bacteria</taxon>
        <taxon>Pseudomonadati</taxon>
        <taxon>Pseudomonadota</taxon>
        <taxon>Gammaproteobacteria</taxon>
        <taxon>Lysobacterales</taxon>
        <taxon>Rhodanobacteraceae</taxon>
        <taxon>Luteibacter</taxon>
    </lineage>
</organism>
<dbReference type="Gene3D" id="3.30.420.10">
    <property type="entry name" value="Ribonuclease H-like superfamily/Ribonuclease H"/>
    <property type="match status" value="1"/>
</dbReference>
<evidence type="ECO:0000259" key="7">
    <source>
        <dbReference type="SMART" id="SM00479"/>
    </source>
</evidence>
<dbReference type="OrthoDB" id="9801329at2"/>
<name>A0A0F3KNM4_9GAMM</name>
<dbReference type="HAMAP" id="MF_00045">
    <property type="entry name" value="Oligoribonuclease"/>
    <property type="match status" value="1"/>
</dbReference>
<dbReference type="EMBL" id="JZRB01000025">
    <property type="protein sequence ID" value="KJV32557.1"/>
    <property type="molecule type" value="Genomic_DNA"/>
</dbReference>
<dbReference type="InterPro" id="IPR012337">
    <property type="entry name" value="RNaseH-like_sf"/>
</dbReference>
<protein>
    <recommendedName>
        <fullName evidence="5 6">Oligoribonuclease</fullName>
        <ecNumber evidence="6">3.1.-.-</ecNumber>
    </recommendedName>
</protein>
<evidence type="ECO:0000256" key="1">
    <source>
        <dbReference type="ARBA" id="ARBA00009921"/>
    </source>
</evidence>
<dbReference type="PANTHER" id="PTHR11046:SF0">
    <property type="entry name" value="OLIGORIBONUCLEASE, MITOCHONDRIAL"/>
    <property type="match status" value="1"/>
</dbReference>
<comment type="function">
    <text evidence="6">3'-to-5' exoribonuclease specific for small oligoribonucleotides.</text>
</comment>
<feature type="active site" evidence="6">
    <location>
        <position position="130"/>
    </location>
</feature>
<dbReference type="SUPFAM" id="SSF53098">
    <property type="entry name" value="Ribonuclease H-like"/>
    <property type="match status" value="1"/>
</dbReference>
<dbReference type="AlphaFoldDB" id="A0A0F3KNM4"/>
<dbReference type="Proteomes" id="UP000033651">
    <property type="component" value="Unassembled WGS sequence"/>
</dbReference>
<dbReference type="GO" id="GO:0006259">
    <property type="term" value="P:DNA metabolic process"/>
    <property type="evidence" value="ECO:0007669"/>
    <property type="project" value="UniProtKB-ARBA"/>
</dbReference>
<accession>A0A0F3KNM4</accession>
<dbReference type="PATRIC" id="fig|345309.4.peg.1863"/>
<dbReference type="GO" id="GO:0003676">
    <property type="term" value="F:nucleic acid binding"/>
    <property type="evidence" value="ECO:0007669"/>
    <property type="project" value="InterPro"/>
</dbReference>
<comment type="caution">
    <text evidence="8">The sequence shown here is derived from an EMBL/GenBank/DDBJ whole genome shotgun (WGS) entry which is preliminary data.</text>
</comment>
<reference evidence="8 9" key="1">
    <citation type="submission" date="2015-03" db="EMBL/GenBank/DDBJ databases">
        <title>Draft genome sequence of Luteibacter yeojuensis strain SU11.</title>
        <authorList>
            <person name="Sulaiman J."/>
            <person name="Priya K."/>
            <person name="Chan K.-G."/>
        </authorList>
    </citation>
    <scope>NUCLEOTIDE SEQUENCE [LARGE SCALE GENOMIC DNA]</scope>
    <source>
        <strain evidence="8 9">SU11</strain>
    </source>
</reference>
<dbReference type="InterPro" id="IPR022894">
    <property type="entry name" value="Oligoribonuclease"/>
</dbReference>
<dbReference type="InterPro" id="IPR036397">
    <property type="entry name" value="RNaseH_sf"/>
</dbReference>
<dbReference type="NCBIfam" id="NF003765">
    <property type="entry name" value="PRK05359.1"/>
    <property type="match status" value="1"/>
</dbReference>
<proteinExistence type="inferred from homology"/>
<feature type="domain" description="Exonuclease" evidence="7">
    <location>
        <begin position="8"/>
        <end position="181"/>
    </location>
</feature>
<dbReference type="GO" id="GO:0000175">
    <property type="term" value="F:3'-5'-RNA exonuclease activity"/>
    <property type="evidence" value="ECO:0007669"/>
    <property type="project" value="InterPro"/>
</dbReference>
<evidence type="ECO:0000256" key="3">
    <source>
        <dbReference type="ARBA" id="ARBA00022801"/>
    </source>
</evidence>
<dbReference type="FunFam" id="3.30.420.10:FF:000003">
    <property type="entry name" value="Oligoribonuclease"/>
    <property type="match status" value="1"/>
</dbReference>
<sequence>MTQAHEDNLIWIDLEMTGLDTDNDSILEIATIVTDKDLNVLAEGPVFAISHTDARLQQMDAWNRNQHGRSGLWARAVESDTPPDEAEKATIAFLQRWVPAGKSPMCGNSICQDRRFLHREMPALERFFHYRNLDVSTLKELSRRWSPEIARGFAKESAHTALSDIRDSIDELRYYRRFMGAIGGTQPG</sequence>
<keyword evidence="6" id="KW-0963">Cytoplasm</keyword>
<keyword evidence="3 6" id="KW-0378">Hydrolase</keyword>
<dbReference type="Pfam" id="PF00929">
    <property type="entry name" value="RNase_T"/>
    <property type="match status" value="1"/>
</dbReference>
<evidence type="ECO:0000256" key="6">
    <source>
        <dbReference type="HAMAP-Rule" id="MF_00045"/>
    </source>
</evidence>
<keyword evidence="2 6" id="KW-0540">Nuclease</keyword>
<evidence type="ECO:0000313" key="8">
    <source>
        <dbReference type="EMBL" id="KJV32557.1"/>
    </source>
</evidence>
<evidence type="ECO:0000256" key="4">
    <source>
        <dbReference type="ARBA" id="ARBA00022839"/>
    </source>
</evidence>
<dbReference type="PANTHER" id="PTHR11046">
    <property type="entry name" value="OLIGORIBONUCLEASE, MITOCHONDRIAL"/>
    <property type="match status" value="1"/>
</dbReference>
<dbReference type="RefSeq" id="WP_045829923.1">
    <property type="nucleotide sequence ID" value="NZ_JZRB01000025.1"/>
</dbReference>
<dbReference type="SMART" id="SM00479">
    <property type="entry name" value="EXOIII"/>
    <property type="match status" value="1"/>
</dbReference>
<dbReference type="EC" id="3.1.-.-" evidence="6"/>
<dbReference type="GO" id="GO:0005737">
    <property type="term" value="C:cytoplasm"/>
    <property type="evidence" value="ECO:0007669"/>
    <property type="project" value="UniProtKB-SubCell"/>
</dbReference>
<keyword evidence="9" id="KW-1185">Reference proteome</keyword>
<dbReference type="InterPro" id="IPR013520">
    <property type="entry name" value="Ribonucl_H"/>
</dbReference>
<comment type="subcellular location">
    <subcellularLocation>
        <location evidence="6">Cytoplasm</location>
    </subcellularLocation>
</comment>
<keyword evidence="4 6" id="KW-0269">Exonuclease</keyword>
<evidence type="ECO:0000313" key="9">
    <source>
        <dbReference type="Proteomes" id="UP000033651"/>
    </source>
</evidence>
<dbReference type="CDD" id="cd06135">
    <property type="entry name" value="Orn"/>
    <property type="match status" value="1"/>
</dbReference>
<gene>
    <name evidence="6" type="primary">orn</name>
    <name evidence="8" type="ORF">VI08_12580</name>
</gene>
<evidence type="ECO:0000256" key="5">
    <source>
        <dbReference type="ARBA" id="ARBA00070964"/>
    </source>
</evidence>